<dbReference type="SUPFAM" id="SSF158446">
    <property type="entry name" value="IVS-encoded protein-like"/>
    <property type="match status" value="1"/>
</dbReference>
<dbReference type="InterPro" id="IPR012657">
    <property type="entry name" value="23S_rRNA-intervening_sequence"/>
</dbReference>
<proteinExistence type="predicted"/>
<dbReference type="EMBL" id="PFBY01000033">
    <property type="protein sequence ID" value="PIR76313.1"/>
    <property type="molecule type" value="Genomic_DNA"/>
</dbReference>
<evidence type="ECO:0008006" key="3">
    <source>
        <dbReference type="Google" id="ProtNLM"/>
    </source>
</evidence>
<dbReference type="Proteomes" id="UP000231530">
    <property type="component" value="Unassembled WGS sequence"/>
</dbReference>
<dbReference type="CDD" id="cd16377">
    <property type="entry name" value="23S_rRNA_IVP_like"/>
    <property type="match status" value="1"/>
</dbReference>
<organism evidence="1 2">
    <name type="scientific">Candidatus Magasanikbacteria bacterium CG10_big_fil_rev_8_21_14_0_10_42_10</name>
    <dbReference type="NCBI Taxonomy" id="1974649"/>
    <lineage>
        <taxon>Bacteria</taxon>
        <taxon>Candidatus Magasanikiibacteriota</taxon>
    </lineage>
</organism>
<dbReference type="AlphaFoldDB" id="A0A2H0TVY4"/>
<gene>
    <name evidence="1" type="ORF">COU32_02850</name>
</gene>
<dbReference type="PANTHER" id="PTHR38471">
    <property type="entry name" value="FOUR HELIX BUNDLE PROTEIN"/>
    <property type="match status" value="1"/>
</dbReference>
<sequence>MEGYYKFEKLETWQLSRQFLHVIYTISKEFPDDERFGLTSQIRRATLSIMLNIAEGCQRDSDADFLRFLRMSYGSLMEVVSCCYTATDLNYMSQARFQFIYNKSHVLAKKIQALKKSLTK</sequence>
<reference evidence="2" key="1">
    <citation type="submission" date="2017-09" db="EMBL/GenBank/DDBJ databases">
        <title>Depth-based differentiation of microbial function through sediment-hosted aquifers and enrichment of novel symbionts in the deep terrestrial subsurface.</title>
        <authorList>
            <person name="Probst A.J."/>
            <person name="Ladd B."/>
            <person name="Jarett J.K."/>
            <person name="Geller-Mcgrath D.E."/>
            <person name="Sieber C.M.K."/>
            <person name="Emerson J.B."/>
            <person name="Anantharaman K."/>
            <person name="Thomas B.C."/>
            <person name="Malmstrom R."/>
            <person name="Stieglmeier M."/>
            <person name="Klingl A."/>
            <person name="Woyke T."/>
            <person name="Ryan C.M."/>
            <person name="Banfield J.F."/>
        </authorList>
    </citation>
    <scope>NUCLEOTIDE SEQUENCE [LARGE SCALE GENOMIC DNA]</scope>
</reference>
<dbReference type="Gene3D" id="1.20.1440.60">
    <property type="entry name" value="23S rRNA-intervening sequence"/>
    <property type="match status" value="1"/>
</dbReference>
<protein>
    <recommendedName>
        <fullName evidence="3">Four helix bundle protein</fullName>
    </recommendedName>
</protein>
<dbReference type="NCBIfam" id="TIGR02436">
    <property type="entry name" value="four helix bundle protein"/>
    <property type="match status" value="1"/>
</dbReference>
<accession>A0A2H0TVY4</accession>
<dbReference type="Pfam" id="PF05635">
    <property type="entry name" value="23S_rRNA_IVP"/>
    <property type="match status" value="1"/>
</dbReference>
<evidence type="ECO:0000313" key="1">
    <source>
        <dbReference type="EMBL" id="PIR76313.1"/>
    </source>
</evidence>
<comment type="caution">
    <text evidence="1">The sequence shown here is derived from an EMBL/GenBank/DDBJ whole genome shotgun (WGS) entry which is preliminary data.</text>
</comment>
<evidence type="ECO:0000313" key="2">
    <source>
        <dbReference type="Proteomes" id="UP000231530"/>
    </source>
</evidence>
<dbReference type="InterPro" id="IPR036583">
    <property type="entry name" value="23S_rRNA_IVS_sf"/>
</dbReference>
<name>A0A2H0TVY4_9BACT</name>
<dbReference type="PANTHER" id="PTHR38471:SF2">
    <property type="entry name" value="FOUR HELIX BUNDLE PROTEIN"/>
    <property type="match status" value="1"/>
</dbReference>